<dbReference type="Proteomes" id="UP000051221">
    <property type="component" value="Unassembled WGS sequence"/>
</dbReference>
<protein>
    <submittedName>
        <fullName evidence="2">Uncharacterized protein</fullName>
    </submittedName>
</protein>
<feature type="chain" id="PRO_5006194698" evidence="1">
    <location>
        <begin position="22"/>
        <end position="176"/>
    </location>
</feature>
<sequence>MKNTIQRNVLILSLLTISACSSSPSTVSGKLTTQEQLVSILEQSLGAGDRAVNKLVPVTNLSINEQESLVTIKDYYFTPYPPARIEEKIEGYCDSLSGKMVNGGCEQGEHGEHLAFFYKLYGTNNPRDSGYDVSFYAVIPKENGQDSALKLASDNGYVSTKGLCCVIRTENQTARN</sequence>
<dbReference type="PROSITE" id="PS51257">
    <property type="entry name" value="PROKAR_LIPOPROTEIN"/>
    <property type="match status" value="1"/>
</dbReference>
<name>A0A0Q2MW16_VIBFU</name>
<dbReference type="EMBL" id="LKHS01000027">
    <property type="protein sequence ID" value="KQH83879.1"/>
    <property type="molecule type" value="Genomic_DNA"/>
</dbReference>
<dbReference type="AlphaFoldDB" id="A0A0Q2MW16"/>
<evidence type="ECO:0000256" key="1">
    <source>
        <dbReference type="SAM" id="SignalP"/>
    </source>
</evidence>
<organism evidence="2 3">
    <name type="scientific">Vibrio furnissii</name>
    <dbReference type="NCBI Taxonomy" id="29494"/>
    <lineage>
        <taxon>Bacteria</taxon>
        <taxon>Pseudomonadati</taxon>
        <taxon>Pseudomonadota</taxon>
        <taxon>Gammaproteobacteria</taxon>
        <taxon>Vibrionales</taxon>
        <taxon>Vibrionaceae</taxon>
        <taxon>Vibrio</taxon>
    </lineage>
</organism>
<proteinExistence type="predicted"/>
<keyword evidence="3" id="KW-1185">Reference proteome</keyword>
<accession>A0A0Q2MW16</accession>
<gene>
    <name evidence="2" type="ORF">AMR76_20745</name>
</gene>
<feature type="signal peptide" evidence="1">
    <location>
        <begin position="1"/>
        <end position="21"/>
    </location>
</feature>
<keyword evidence="1" id="KW-0732">Signal</keyword>
<evidence type="ECO:0000313" key="2">
    <source>
        <dbReference type="EMBL" id="KQH83879.1"/>
    </source>
</evidence>
<dbReference type="RefSeq" id="WP_055467069.1">
    <property type="nucleotide sequence ID" value="NZ_LKHS01000027.1"/>
</dbReference>
<comment type="caution">
    <text evidence="2">The sequence shown here is derived from an EMBL/GenBank/DDBJ whole genome shotgun (WGS) entry which is preliminary data.</text>
</comment>
<dbReference type="InParanoid" id="A0A0Q2MW16"/>
<evidence type="ECO:0000313" key="3">
    <source>
        <dbReference type="Proteomes" id="UP000051221"/>
    </source>
</evidence>
<reference evidence="2 3" key="1">
    <citation type="submission" date="2015-08" db="EMBL/GenBank/DDBJ databases">
        <title>Antibacterial properties of a collection of Vibrionaceae strains.</title>
        <authorList>
            <person name="Giubergia S."/>
        </authorList>
    </citation>
    <scope>NUCLEOTIDE SEQUENCE [LARGE SCALE GENOMIC DNA]</scope>
    <source>
        <strain evidence="2 3">S0821</strain>
    </source>
</reference>